<dbReference type="PANTHER" id="PTHR47504:SF6">
    <property type="entry name" value="ARAC-FAMILY TRANSCRIPTIONAL REGULATOR"/>
    <property type="match status" value="1"/>
</dbReference>
<evidence type="ECO:0000256" key="2">
    <source>
        <dbReference type="ARBA" id="ARBA00023125"/>
    </source>
</evidence>
<keyword evidence="6" id="KW-1185">Reference proteome</keyword>
<dbReference type="PROSITE" id="PS01124">
    <property type="entry name" value="HTH_ARAC_FAMILY_2"/>
    <property type="match status" value="1"/>
</dbReference>
<feature type="domain" description="HTH araC/xylS-type" evidence="4">
    <location>
        <begin position="6"/>
        <end position="104"/>
    </location>
</feature>
<proteinExistence type="predicted"/>
<dbReference type="GO" id="GO:0043565">
    <property type="term" value="F:sequence-specific DNA binding"/>
    <property type="evidence" value="ECO:0007669"/>
    <property type="project" value="InterPro"/>
</dbReference>
<accession>A0A172ZKV5</accession>
<dbReference type="Gene3D" id="1.10.10.60">
    <property type="entry name" value="Homeodomain-like"/>
    <property type="match status" value="2"/>
</dbReference>
<dbReference type="KEGG" id="pbv:AR543_21285"/>
<reference evidence="5 6" key="2">
    <citation type="journal article" date="2016" name="Int. J. Syst. Evol. Microbiol.">
        <title>Paenibacillus bovis sp. nov., isolated from raw yak (Bos grunniens) milk.</title>
        <authorList>
            <person name="Gao C."/>
            <person name="Han J."/>
            <person name="Liu Z."/>
            <person name="Xu X."/>
            <person name="Hang F."/>
            <person name="Wu Z."/>
        </authorList>
    </citation>
    <scope>NUCLEOTIDE SEQUENCE [LARGE SCALE GENOMIC DNA]</scope>
    <source>
        <strain evidence="5 6">BD3526</strain>
    </source>
</reference>
<dbReference type="AlphaFoldDB" id="A0A172ZKV5"/>
<dbReference type="InterPro" id="IPR018060">
    <property type="entry name" value="HTH_AraC"/>
</dbReference>
<keyword evidence="2" id="KW-0238">DNA-binding</keyword>
<protein>
    <submittedName>
        <fullName evidence="5">AraC family transcriptional regulator</fullName>
    </submittedName>
</protein>
<sequence length="363" mass="42284">MSEQVQHMIDWLEDHLLEEFSLAELGQSVGYSPYYCSFLFRHHTGISMKKYIQLRRVFLSSIRLAETQQRIIDIAVEHGYSSQEAFSRSFKDVLGVTPHAFRQHPQPIQSYIKLTIDSYGRELTMDISGKQGIEQLQRQVEELYEHEILNVLNGQMMFEKFRQNQWMGRSDYVPFNEAMCVHETTEEIFGDPFCRVRAQGHGSSLEQYEQIVIQPLQPLMEKEYRCIVLWFGDDMFCQINLLTLLAYLEQKYYQGTIYVNVVQEQTYEVQQTAIQLGSFAGIYRQVLLNQQMPQEPLLPVMYQGVRLYLNLQQPDNEIAAFIRSHPGDSAEQLLPQLFSLFSHYGLGDTQYLELIASVRQASA</sequence>
<dbReference type="OrthoDB" id="9801721at2"/>
<dbReference type="InterPro" id="IPR009057">
    <property type="entry name" value="Homeodomain-like_sf"/>
</dbReference>
<dbReference type="GO" id="GO:0003700">
    <property type="term" value="F:DNA-binding transcription factor activity"/>
    <property type="evidence" value="ECO:0007669"/>
    <property type="project" value="InterPro"/>
</dbReference>
<dbReference type="STRING" id="1616788.AR543_21285"/>
<evidence type="ECO:0000313" key="5">
    <source>
        <dbReference type="EMBL" id="ANF98275.1"/>
    </source>
</evidence>
<evidence type="ECO:0000256" key="1">
    <source>
        <dbReference type="ARBA" id="ARBA00023015"/>
    </source>
</evidence>
<dbReference type="InterPro" id="IPR020449">
    <property type="entry name" value="Tscrpt_reg_AraC-type_HTH"/>
</dbReference>
<keyword evidence="1" id="KW-0805">Transcription regulation</keyword>
<dbReference type="InterPro" id="IPR018062">
    <property type="entry name" value="HTH_AraC-typ_CS"/>
</dbReference>
<gene>
    <name evidence="5" type="ORF">AR543_21285</name>
</gene>
<organism evidence="5 6">
    <name type="scientific">Paenibacillus bovis</name>
    <dbReference type="NCBI Taxonomy" id="1616788"/>
    <lineage>
        <taxon>Bacteria</taxon>
        <taxon>Bacillati</taxon>
        <taxon>Bacillota</taxon>
        <taxon>Bacilli</taxon>
        <taxon>Bacillales</taxon>
        <taxon>Paenibacillaceae</taxon>
        <taxon>Paenibacillus</taxon>
    </lineage>
</organism>
<dbReference type="InterPro" id="IPR050959">
    <property type="entry name" value="MarA-like"/>
</dbReference>
<evidence type="ECO:0000313" key="6">
    <source>
        <dbReference type="Proteomes" id="UP000078148"/>
    </source>
</evidence>
<dbReference type="RefSeq" id="WP_060536349.1">
    <property type="nucleotide sequence ID" value="NZ_CP013023.1"/>
</dbReference>
<evidence type="ECO:0000259" key="4">
    <source>
        <dbReference type="PROSITE" id="PS01124"/>
    </source>
</evidence>
<dbReference type="Proteomes" id="UP000078148">
    <property type="component" value="Chromosome"/>
</dbReference>
<evidence type="ECO:0000256" key="3">
    <source>
        <dbReference type="ARBA" id="ARBA00023163"/>
    </source>
</evidence>
<dbReference type="SMART" id="SM00342">
    <property type="entry name" value="HTH_ARAC"/>
    <property type="match status" value="1"/>
</dbReference>
<keyword evidence="3" id="KW-0804">Transcription</keyword>
<dbReference type="PRINTS" id="PR00032">
    <property type="entry name" value="HTHARAC"/>
</dbReference>
<dbReference type="PROSITE" id="PS00041">
    <property type="entry name" value="HTH_ARAC_FAMILY_1"/>
    <property type="match status" value="1"/>
</dbReference>
<dbReference type="EMBL" id="CP013023">
    <property type="protein sequence ID" value="ANF98275.1"/>
    <property type="molecule type" value="Genomic_DNA"/>
</dbReference>
<name>A0A172ZKV5_9BACL</name>
<dbReference type="SUPFAM" id="SSF46689">
    <property type="entry name" value="Homeodomain-like"/>
    <property type="match status" value="2"/>
</dbReference>
<reference evidence="6" key="1">
    <citation type="submission" date="2015-10" db="EMBL/GenBank/DDBJ databases">
        <title>Genome of Paenibacillus bovis sp. nov.</title>
        <authorList>
            <person name="Wu Z."/>
            <person name="Gao C."/>
            <person name="Liu Z."/>
            <person name="Zheng H."/>
        </authorList>
    </citation>
    <scope>NUCLEOTIDE SEQUENCE [LARGE SCALE GENOMIC DNA]</scope>
    <source>
        <strain evidence="6">BD3526</strain>
    </source>
</reference>
<dbReference type="Pfam" id="PF12833">
    <property type="entry name" value="HTH_18"/>
    <property type="match status" value="1"/>
</dbReference>
<dbReference type="PANTHER" id="PTHR47504">
    <property type="entry name" value="RIGHT ORIGIN-BINDING PROTEIN"/>
    <property type="match status" value="1"/>
</dbReference>